<dbReference type="KEGG" id="char:122129487"/>
<reference evidence="6" key="1">
    <citation type="submission" date="2025-08" db="UniProtKB">
        <authorList>
            <consortium name="RefSeq"/>
        </authorList>
    </citation>
    <scope>IDENTIFICATION</scope>
</reference>
<feature type="non-terminal residue" evidence="6">
    <location>
        <position position="117"/>
    </location>
</feature>
<dbReference type="PANTHER" id="PTHR11772">
    <property type="entry name" value="ASPARAGINE SYNTHETASE"/>
    <property type="match status" value="1"/>
</dbReference>
<dbReference type="Pfam" id="PF00733">
    <property type="entry name" value="Asn_synthase"/>
    <property type="match status" value="2"/>
</dbReference>
<organism evidence="5 6">
    <name type="scientific">Clupea harengus</name>
    <name type="common">Atlantic herring</name>
    <dbReference type="NCBI Taxonomy" id="7950"/>
    <lineage>
        <taxon>Eukaryota</taxon>
        <taxon>Metazoa</taxon>
        <taxon>Chordata</taxon>
        <taxon>Craniata</taxon>
        <taxon>Vertebrata</taxon>
        <taxon>Euteleostomi</taxon>
        <taxon>Actinopterygii</taxon>
        <taxon>Neopterygii</taxon>
        <taxon>Teleostei</taxon>
        <taxon>Clupei</taxon>
        <taxon>Clupeiformes</taxon>
        <taxon>Clupeoidei</taxon>
        <taxon>Clupeidae</taxon>
        <taxon>Clupea</taxon>
    </lineage>
</organism>
<evidence type="ECO:0000313" key="6">
    <source>
        <dbReference type="RefSeq" id="XP_042560344.1"/>
    </source>
</evidence>
<evidence type="ECO:0000259" key="4">
    <source>
        <dbReference type="Pfam" id="PF00733"/>
    </source>
</evidence>
<dbReference type="AlphaFoldDB" id="A0A8M1KEP9"/>
<keyword evidence="5" id="KW-1185">Reference proteome</keyword>
<dbReference type="Proteomes" id="UP000515152">
    <property type="component" value="Unplaced"/>
</dbReference>
<dbReference type="RefSeq" id="XP_042560344.1">
    <property type="nucleotide sequence ID" value="XM_042704410.1"/>
</dbReference>
<comment type="pathway">
    <text evidence="1">Amino-acid biosynthesis; L-asparagine biosynthesis; L-asparagine from L-aspartate (L-Gln route): step 1/1.</text>
</comment>
<name>A0A8M1KEP9_CLUHA</name>
<gene>
    <name evidence="6" type="primary">LOC122129487</name>
</gene>
<dbReference type="GeneID" id="122129487"/>
<evidence type="ECO:0000313" key="5">
    <source>
        <dbReference type="Proteomes" id="UP000515152"/>
    </source>
</evidence>
<dbReference type="GO" id="GO:0004066">
    <property type="term" value="F:asparagine synthase (glutamine-hydrolyzing) activity"/>
    <property type="evidence" value="ECO:0007669"/>
    <property type="project" value="InterPro"/>
</dbReference>
<evidence type="ECO:0000256" key="1">
    <source>
        <dbReference type="ARBA" id="ARBA00005187"/>
    </source>
</evidence>
<evidence type="ECO:0000256" key="2">
    <source>
        <dbReference type="ARBA" id="ARBA00022741"/>
    </source>
</evidence>
<dbReference type="GO" id="GO:0006529">
    <property type="term" value="P:asparagine biosynthetic process"/>
    <property type="evidence" value="ECO:0007669"/>
    <property type="project" value="InterPro"/>
</dbReference>
<protein>
    <submittedName>
        <fullName evidence="6">Asparagine synthetase [glutamine-hydrolyzing]-like</fullName>
    </submittedName>
</protein>
<dbReference type="GO" id="GO:0005829">
    <property type="term" value="C:cytosol"/>
    <property type="evidence" value="ECO:0007669"/>
    <property type="project" value="TreeGrafter"/>
</dbReference>
<sequence length="117" mass="13302">MYLVSKFIREKTDSVVIFSGEGADKLTQGYIYFHKAPSPKAAAEESVRLMKELYLFDVLRADRTTAAHGLELRVPFLDHRFTAYYLSLPEEMRVPKDGVEKFLLRSAFAGENLIPGD</sequence>
<keyword evidence="3" id="KW-0067">ATP-binding</keyword>
<dbReference type="InterPro" id="IPR001962">
    <property type="entry name" value="Asn_synthase"/>
</dbReference>
<dbReference type="OrthoDB" id="409189at2759"/>
<feature type="domain" description="Asparagine synthetase" evidence="4">
    <location>
        <begin position="1"/>
        <end position="37"/>
    </location>
</feature>
<feature type="domain" description="Asparagine synthetase" evidence="4">
    <location>
        <begin position="39"/>
        <end position="110"/>
    </location>
</feature>
<dbReference type="GO" id="GO:0005524">
    <property type="term" value="F:ATP binding"/>
    <property type="evidence" value="ECO:0007669"/>
    <property type="project" value="UniProtKB-KW"/>
</dbReference>
<proteinExistence type="predicted"/>
<keyword evidence="2" id="KW-0547">Nucleotide-binding</keyword>
<evidence type="ECO:0000256" key="3">
    <source>
        <dbReference type="ARBA" id="ARBA00022840"/>
    </source>
</evidence>
<accession>A0A8M1KEP9</accession>
<dbReference type="PANTHER" id="PTHR11772:SF23">
    <property type="entry name" value="ASPARAGINE SYNTHETASE [GLUTAMINE-HYDROLYZING]"/>
    <property type="match status" value="1"/>
</dbReference>
<dbReference type="CDD" id="cd01991">
    <property type="entry name" value="Asn_synthase_B_C"/>
    <property type="match status" value="1"/>
</dbReference>
<dbReference type="InterPro" id="IPR050795">
    <property type="entry name" value="Asn_Synthetase"/>
</dbReference>